<dbReference type="GO" id="GO:0015648">
    <property type="term" value="F:lipid-linked peptidoglycan transporter activity"/>
    <property type="evidence" value="ECO:0007669"/>
    <property type="project" value="TreeGrafter"/>
</dbReference>
<evidence type="ECO:0000256" key="1">
    <source>
        <dbReference type="ARBA" id="ARBA00004141"/>
    </source>
</evidence>
<gene>
    <name evidence="7" type="ORF">UU78_C0055G0002</name>
</gene>
<dbReference type="GO" id="GO:0005886">
    <property type="term" value="C:plasma membrane"/>
    <property type="evidence" value="ECO:0007669"/>
    <property type="project" value="TreeGrafter"/>
</dbReference>
<proteinExistence type="predicted"/>
<evidence type="ECO:0000313" key="7">
    <source>
        <dbReference type="EMBL" id="KKS20690.1"/>
    </source>
</evidence>
<feature type="transmembrane region" description="Helical" evidence="6">
    <location>
        <begin position="162"/>
        <end position="179"/>
    </location>
</feature>
<feature type="transmembrane region" description="Helical" evidence="6">
    <location>
        <begin position="139"/>
        <end position="156"/>
    </location>
</feature>
<dbReference type="PANTHER" id="PTHR30474:SF1">
    <property type="entry name" value="PEPTIDOGLYCAN GLYCOSYLTRANSFERASE MRDB"/>
    <property type="match status" value="1"/>
</dbReference>
<feature type="transmembrane region" description="Helical" evidence="6">
    <location>
        <begin position="72"/>
        <end position="92"/>
    </location>
</feature>
<name>A0A0G0X6X2_9BACT</name>
<feature type="transmembrane region" description="Helical" evidence="6">
    <location>
        <begin position="12"/>
        <end position="30"/>
    </location>
</feature>
<keyword evidence="4 6" id="KW-1133">Transmembrane helix</keyword>
<comment type="subcellular location">
    <subcellularLocation>
        <location evidence="1">Membrane</location>
        <topology evidence="1">Multi-pass membrane protein</topology>
    </subcellularLocation>
</comment>
<dbReference type="GO" id="GO:0051301">
    <property type="term" value="P:cell division"/>
    <property type="evidence" value="ECO:0007669"/>
    <property type="project" value="InterPro"/>
</dbReference>
<feature type="transmembrane region" description="Helical" evidence="6">
    <location>
        <begin position="272"/>
        <end position="292"/>
    </location>
</feature>
<evidence type="ECO:0000256" key="6">
    <source>
        <dbReference type="SAM" id="Phobius"/>
    </source>
</evidence>
<dbReference type="GO" id="GO:0008360">
    <property type="term" value="P:regulation of cell shape"/>
    <property type="evidence" value="ECO:0007669"/>
    <property type="project" value="UniProtKB-KW"/>
</dbReference>
<keyword evidence="3" id="KW-0133">Cell shape</keyword>
<feature type="transmembrane region" description="Helical" evidence="6">
    <location>
        <begin position="184"/>
        <end position="202"/>
    </location>
</feature>
<accession>A0A0G0X6X2</accession>
<keyword evidence="2 6" id="KW-0812">Transmembrane</keyword>
<dbReference type="InterPro" id="IPR001182">
    <property type="entry name" value="FtsW/RodA"/>
</dbReference>
<organism evidence="7 8">
    <name type="scientific">Candidatus Roizmanbacteria bacterium GW2011_GWC2_41_7</name>
    <dbReference type="NCBI Taxonomy" id="1618487"/>
    <lineage>
        <taxon>Bacteria</taxon>
        <taxon>Candidatus Roizmaniibacteriota</taxon>
    </lineage>
</organism>
<sequence>MAIPLHLKRLDWPIISCSALLIAIGLLALYSSSYGQADFLNFKKQIVFALAGIALMFLVSSMDWRILRNQPYLITILYIIGCLSLAGLFFFAPEVRAVKGWYRIGPISIDPVEFTKIVLVLLLAKYFSARHVEVYRIRHILYSGLYILLPSILLFFQPNMGQVLILVALWLAVLLVSGIRMKTFFLIILIMLLLLALGWSVILKDYQKERIASFILPQFEPLGTGWSRTQAKIAIGSGGLLGQGFMQGSQTQYGFLPEDQTDFIFSSIAEELGLLGVSVVFVLFLIMIWRIVKISIKSQTNFPRLFTVGFVILLFSQIFIHIGMNLGILPIIGIPLPLVSYGGSNLILTCIGLGIVQSIKSH</sequence>
<feature type="transmembrane region" description="Helical" evidence="6">
    <location>
        <begin position="338"/>
        <end position="356"/>
    </location>
</feature>
<dbReference type="Pfam" id="PF01098">
    <property type="entry name" value="FTSW_RODA_SPOVE"/>
    <property type="match status" value="1"/>
</dbReference>
<protein>
    <submittedName>
        <fullName evidence="7">Rod shape-determining protein RodA</fullName>
    </submittedName>
</protein>
<evidence type="ECO:0000256" key="5">
    <source>
        <dbReference type="ARBA" id="ARBA00023136"/>
    </source>
</evidence>
<feature type="transmembrane region" description="Helical" evidence="6">
    <location>
        <begin position="304"/>
        <end position="332"/>
    </location>
</feature>
<feature type="transmembrane region" description="Helical" evidence="6">
    <location>
        <begin position="42"/>
        <end position="60"/>
    </location>
</feature>
<reference evidence="7 8" key="1">
    <citation type="journal article" date="2015" name="Nature">
        <title>rRNA introns, odd ribosomes, and small enigmatic genomes across a large radiation of phyla.</title>
        <authorList>
            <person name="Brown C.T."/>
            <person name="Hug L.A."/>
            <person name="Thomas B.C."/>
            <person name="Sharon I."/>
            <person name="Castelle C.J."/>
            <person name="Singh A."/>
            <person name="Wilkins M.J."/>
            <person name="Williams K.H."/>
            <person name="Banfield J.F."/>
        </authorList>
    </citation>
    <scope>NUCLEOTIDE SEQUENCE [LARGE SCALE GENOMIC DNA]</scope>
</reference>
<comment type="caution">
    <text evidence="7">The sequence shown here is derived from an EMBL/GenBank/DDBJ whole genome shotgun (WGS) entry which is preliminary data.</text>
</comment>
<evidence type="ECO:0000256" key="4">
    <source>
        <dbReference type="ARBA" id="ARBA00022989"/>
    </source>
</evidence>
<dbReference type="Proteomes" id="UP000034371">
    <property type="component" value="Unassembled WGS sequence"/>
</dbReference>
<dbReference type="AlphaFoldDB" id="A0A0G0X6X2"/>
<dbReference type="GO" id="GO:0032153">
    <property type="term" value="C:cell division site"/>
    <property type="evidence" value="ECO:0007669"/>
    <property type="project" value="TreeGrafter"/>
</dbReference>
<evidence type="ECO:0000256" key="2">
    <source>
        <dbReference type="ARBA" id="ARBA00022692"/>
    </source>
</evidence>
<dbReference type="PATRIC" id="fig|1618487.3.peg.723"/>
<dbReference type="EMBL" id="LCBY01000055">
    <property type="protein sequence ID" value="KKS20690.1"/>
    <property type="molecule type" value="Genomic_DNA"/>
</dbReference>
<dbReference type="PANTHER" id="PTHR30474">
    <property type="entry name" value="CELL CYCLE PROTEIN"/>
    <property type="match status" value="1"/>
</dbReference>
<evidence type="ECO:0000256" key="3">
    <source>
        <dbReference type="ARBA" id="ARBA00022960"/>
    </source>
</evidence>
<evidence type="ECO:0000313" key="8">
    <source>
        <dbReference type="Proteomes" id="UP000034371"/>
    </source>
</evidence>
<keyword evidence="5 6" id="KW-0472">Membrane</keyword>